<evidence type="ECO:0000313" key="1">
    <source>
        <dbReference type="EMBL" id="UQC87609.1"/>
    </source>
</evidence>
<name>A0A9Q8WLB5_9PEZI</name>
<proteinExistence type="predicted"/>
<dbReference type="KEGG" id="clup:CLUP02_13127"/>
<dbReference type="GeneID" id="73347081"/>
<organism evidence="1 2">
    <name type="scientific">Colletotrichum lupini</name>
    <dbReference type="NCBI Taxonomy" id="145971"/>
    <lineage>
        <taxon>Eukaryota</taxon>
        <taxon>Fungi</taxon>
        <taxon>Dikarya</taxon>
        <taxon>Ascomycota</taxon>
        <taxon>Pezizomycotina</taxon>
        <taxon>Sordariomycetes</taxon>
        <taxon>Hypocreomycetidae</taxon>
        <taxon>Glomerellales</taxon>
        <taxon>Glomerellaceae</taxon>
        <taxon>Colletotrichum</taxon>
        <taxon>Colletotrichum acutatum species complex</taxon>
    </lineage>
</organism>
<gene>
    <name evidence="1" type="ORF">CLUP02_13127</name>
</gene>
<evidence type="ECO:0000313" key="2">
    <source>
        <dbReference type="Proteomes" id="UP000830671"/>
    </source>
</evidence>
<protein>
    <submittedName>
        <fullName evidence="1">Uncharacterized protein</fullName>
    </submittedName>
</protein>
<accession>A0A9Q8WLB5</accession>
<keyword evidence="2" id="KW-1185">Reference proteome</keyword>
<dbReference type="AlphaFoldDB" id="A0A9Q8WLB5"/>
<dbReference type="Proteomes" id="UP000830671">
    <property type="component" value="Chromosome 7"/>
</dbReference>
<dbReference type="EMBL" id="CP019479">
    <property type="protein sequence ID" value="UQC87609.1"/>
    <property type="molecule type" value="Genomic_DNA"/>
</dbReference>
<reference evidence="1" key="1">
    <citation type="journal article" date="2021" name="Mol. Plant Microbe Interact.">
        <title>Complete Genome Sequence of the Plant-Pathogenic Fungus Colletotrichum lupini.</title>
        <authorList>
            <person name="Baroncelli R."/>
            <person name="Pensec F."/>
            <person name="Da Lio D."/>
            <person name="Boufleur T."/>
            <person name="Vicente I."/>
            <person name="Sarrocco S."/>
            <person name="Picot A."/>
            <person name="Baraldi E."/>
            <person name="Sukno S."/>
            <person name="Thon M."/>
            <person name="Le Floch G."/>
        </authorList>
    </citation>
    <scope>NUCLEOTIDE SEQUENCE</scope>
    <source>
        <strain evidence="1">IMI 504893</strain>
    </source>
</reference>
<sequence>MFMVLLYQNPTTSSCSILAIFILLHPEPTLSASAVWTIASISGWAAASPKVATVIQIITKMSTTTTQALRVLLHLLRLLVNTIRFVSCSSTRRTVACSISRSRIPPAALSFQTPSLSLETSL</sequence>
<dbReference type="RefSeq" id="XP_049149217.1">
    <property type="nucleotide sequence ID" value="XM_049292071.1"/>
</dbReference>